<dbReference type="InterPro" id="IPR017853">
    <property type="entry name" value="GH"/>
</dbReference>
<reference evidence="4" key="1">
    <citation type="submission" date="2022-12" db="EMBL/GenBank/DDBJ databases">
        <title>Polyphasic identification of a Novel Hot-Spring Cyanobacterium Ocullathermofonsia sinensis gen nov. sp. nov. and Genomic Insights on its Adaptations to the Thermal Habitat.</title>
        <authorList>
            <person name="Daroch M."/>
            <person name="Tang J."/>
            <person name="Jiang Y."/>
        </authorList>
    </citation>
    <scope>NUCLEOTIDE SEQUENCE</scope>
    <source>
        <strain evidence="4">PKUAC-SCTA174</strain>
    </source>
</reference>
<dbReference type="RefSeq" id="WP_268607743.1">
    <property type="nucleotide sequence ID" value="NZ_CP113797.1"/>
</dbReference>
<dbReference type="SUPFAM" id="SSF51445">
    <property type="entry name" value="(Trans)glycosidases"/>
    <property type="match status" value="1"/>
</dbReference>
<dbReference type="GO" id="GO:0016787">
    <property type="term" value="F:hydrolase activity"/>
    <property type="evidence" value="ECO:0007669"/>
    <property type="project" value="UniProtKB-KW"/>
</dbReference>
<evidence type="ECO:0000313" key="5">
    <source>
        <dbReference type="Proteomes" id="UP001163152"/>
    </source>
</evidence>
<keyword evidence="5" id="KW-1185">Reference proteome</keyword>
<dbReference type="PANTHER" id="PTHR43405">
    <property type="entry name" value="GLYCOSYL HYDROLASE DIGH"/>
    <property type="match status" value="1"/>
</dbReference>
<accession>A0A9E8ZAK1</accession>
<dbReference type="KEGG" id="tsin:OXH18_14170"/>
<dbReference type="InterPro" id="IPR052177">
    <property type="entry name" value="Divisome_Glycosyl_Hydrolase"/>
</dbReference>
<keyword evidence="2" id="KW-0472">Membrane</keyword>
<dbReference type="PANTHER" id="PTHR43405:SF1">
    <property type="entry name" value="GLYCOSYL HYDROLASE DIGH"/>
    <property type="match status" value="1"/>
</dbReference>
<dbReference type="Proteomes" id="UP001163152">
    <property type="component" value="Chromosome"/>
</dbReference>
<feature type="domain" description="Glycosyl hydrolase-like 10" evidence="3">
    <location>
        <begin position="57"/>
        <end position="361"/>
    </location>
</feature>
<proteinExistence type="predicted"/>
<protein>
    <submittedName>
        <fullName evidence="4">Glycoside hydrolase family 10 protein</fullName>
    </submittedName>
</protein>
<keyword evidence="4" id="KW-0378">Hydrolase</keyword>
<dbReference type="InterPro" id="IPR003790">
    <property type="entry name" value="GHL10"/>
</dbReference>
<evidence type="ECO:0000259" key="3">
    <source>
        <dbReference type="Pfam" id="PF02638"/>
    </source>
</evidence>
<dbReference type="EMBL" id="CP113797">
    <property type="protein sequence ID" value="WAL58332.1"/>
    <property type="molecule type" value="Genomic_DNA"/>
</dbReference>
<dbReference type="Gene3D" id="3.20.20.80">
    <property type="entry name" value="Glycosidases"/>
    <property type="match status" value="1"/>
</dbReference>
<dbReference type="Pfam" id="PF02638">
    <property type="entry name" value="GHL10"/>
    <property type="match status" value="1"/>
</dbReference>
<evidence type="ECO:0000256" key="1">
    <source>
        <dbReference type="ARBA" id="ARBA00022729"/>
    </source>
</evidence>
<sequence>MRFSVVNLKRSRQNIFRSGKHKLRSIGLIGVGLVVAFMVHLPLMAMAQLSSPLPTSELRGVWLTNVDSDVLFSREQLEQAIDRLVGLNFNTIYPTVWNGGYTLYPSKVAEAWIGEAVDPIPEFDDRDMLAEAVELGHKQGLSVIPWFEFGLMTLEDSELARRHPEWIMSRRDGTQVFVHGDRGQHRFVWLNPAHPEVQDMLTGLVVEVIDNYDVDGVQFDDHFGTPVELGYDDYTVRLYQQEHGDRRPPDNPTDPEWMRWRANNVTNMMVKIFSTIKTRRPDCLVSLSPNPKEFSYQNYLQDWYPWVRLRFIDELIIQIYRTEMALFVSELDHPELLAIRRRIPVGIGILTGLRVLTVETHQIAEQVRMTRDRQYAGVSFFFYGSLGDRDAVFQSLFPQPVSRPSVRSYAAEL</sequence>
<dbReference type="AlphaFoldDB" id="A0A9E8ZAK1"/>
<keyword evidence="2" id="KW-1133">Transmembrane helix</keyword>
<keyword evidence="1" id="KW-0732">Signal</keyword>
<keyword evidence="2" id="KW-0812">Transmembrane</keyword>
<evidence type="ECO:0000313" key="4">
    <source>
        <dbReference type="EMBL" id="WAL58332.1"/>
    </source>
</evidence>
<evidence type="ECO:0000256" key="2">
    <source>
        <dbReference type="SAM" id="Phobius"/>
    </source>
</evidence>
<name>A0A9E8ZAK1_9CYAN</name>
<feature type="transmembrane region" description="Helical" evidence="2">
    <location>
        <begin position="26"/>
        <end position="47"/>
    </location>
</feature>
<organism evidence="4 5">
    <name type="scientific">Thermocoleostomius sinensis A174</name>
    <dbReference type="NCBI Taxonomy" id="2016057"/>
    <lineage>
        <taxon>Bacteria</taxon>
        <taxon>Bacillati</taxon>
        <taxon>Cyanobacteriota</taxon>
        <taxon>Cyanophyceae</taxon>
        <taxon>Oculatellales</taxon>
        <taxon>Oculatellaceae</taxon>
        <taxon>Thermocoleostomius</taxon>
    </lineage>
</organism>
<gene>
    <name evidence="4" type="ORF">OXH18_14170</name>
</gene>